<evidence type="ECO:0000313" key="3">
    <source>
        <dbReference type="Proteomes" id="UP001595840"/>
    </source>
</evidence>
<accession>A0ABV8V5F5</accession>
<protein>
    <submittedName>
        <fullName evidence="2">DUF2066 domain-containing protein</fullName>
    </submittedName>
</protein>
<feature type="signal peptide" evidence="1">
    <location>
        <begin position="1"/>
        <end position="23"/>
    </location>
</feature>
<evidence type="ECO:0000256" key="1">
    <source>
        <dbReference type="SAM" id="SignalP"/>
    </source>
</evidence>
<proteinExistence type="predicted"/>
<evidence type="ECO:0000313" key="2">
    <source>
        <dbReference type="EMBL" id="MFC4363141.1"/>
    </source>
</evidence>
<dbReference type="Pfam" id="PF09839">
    <property type="entry name" value="DUF2066"/>
    <property type="match status" value="1"/>
</dbReference>
<dbReference type="EMBL" id="JBHSCX010000015">
    <property type="protein sequence ID" value="MFC4363141.1"/>
    <property type="molecule type" value="Genomic_DNA"/>
</dbReference>
<comment type="caution">
    <text evidence="2">The sequence shown here is derived from an EMBL/GenBank/DDBJ whole genome shotgun (WGS) entry which is preliminary data.</text>
</comment>
<feature type="chain" id="PRO_5046398959" evidence="1">
    <location>
        <begin position="24"/>
        <end position="360"/>
    </location>
</feature>
<dbReference type="RefSeq" id="WP_290265032.1">
    <property type="nucleotide sequence ID" value="NZ_JAUFQG010000006.1"/>
</dbReference>
<sequence length="360" mass="40578">MRSVLAAVALFITVLCASYGAVAQQLVDLYKVNTLVASQQAKERNEAASQALAQLLVRVTGDTQIGESAELAGYLKQAQNYVLQFGYNRSTQTLVQDDGREVDAFELVFTFSEVAVEKLLRKLQLPIWPSNRPSVLVWLVEDQWPDGRAVVTKAEVHGQLRAEALRRGLPLAFPLWDLEDQMAISTEQLWQFSPETLKTASFRYQPNVIVVGRYSRTSSGELRGVWQWLDGENSELLDSRGDNEAMLAAPMIDEIANKLAARYAIVPGREANTLLMAHISDINSFDQYREILTYLENHEALRSTQLVKAEGESLWIALYPESDLSHLQRAFELDKKLVPMQTLIAPDGSETNPLIYRWHR</sequence>
<keyword evidence="1" id="KW-0732">Signal</keyword>
<keyword evidence="3" id="KW-1185">Reference proteome</keyword>
<name>A0ABV8V5F5_9GAMM</name>
<dbReference type="InterPro" id="IPR018642">
    <property type="entry name" value="DUF2066"/>
</dbReference>
<organism evidence="2 3">
    <name type="scientific">Simiduia curdlanivorans</name>
    <dbReference type="NCBI Taxonomy" id="1492769"/>
    <lineage>
        <taxon>Bacteria</taxon>
        <taxon>Pseudomonadati</taxon>
        <taxon>Pseudomonadota</taxon>
        <taxon>Gammaproteobacteria</taxon>
        <taxon>Cellvibrionales</taxon>
        <taxon>Cellvibrionaceae</taxon>
        <taxon>Simiduia</taxon>
    </lineage>
</organism>
<reference evidence="3" key="1">
    <citation type="journal article" date="2019" name="Int. J. Syst. Evol. Microbiol.">
        <title>The Global Catalogue of Microorganisms (GCM) 10K type strain sequencing project: providing services to taxonomists for standard genome sequencing and annotation.</title>
        <authorList>
            <consortium name="The Broad Institute Genomics Platform"/>
            <consortium name="The Broad Institute Genome Sequencing Center for Infectious Disease"/>
            <person name="Wu L."/>
            <person name="Ma J."/>
        </authorList>
    </citation>
    <scope>NUCLEOTIDE SEQUENCE [LARGE SCALE GENOMIC DNA]</scope>
    <source>
        <strain evidence="3">CECT 8570</strain>
    </source>
</reference>
<dbReference type="Proteomes" id="UP001595840">
    <property type="component" value="Unassembled WGS sequence"/>
</dbReference>
<gene>
    <name evidence="2" type="ORF">ACFOX3_12560</name>
</gene>